<dbReference type="PANTHER" id="PTHR31234">
    <property type="entry name" value="LATE EMBRYOGENESIS ABUNDANT (LEA) HYDROXYPROLINE-RICH GLYCOPROTEIN FAMILY"/>
    <property type="match status" value="1"/>
</dbReference>
<feature type="transmembrane region" description="Helical" evidence="4">
    <location>
        <begin position="176"/>
        <end position="199"/>
    </location>
</feature>
<evidence type="ECO:0008006" key="7">
    <source>
        <dbReference type="Google" id="ProtNLM"/>
    </source>
</evidence>
<dbReference type="OrthoDB" id="2122640at2759"/>
<evidence type="ECO:0000256" key="3">
    <source>
        <dbReference type="SAM" id="MobiDB-lite"/>
    </source>
</evidence>
<dbReference type="EMBL" id="MCFG01000068">
    <property type="protein sequence ID" value="ORX83679.1"/>
    <property type="molecule type" value="Genomic_DNA"/>
</dbReference>
<evidence type="ECO:0000256" key="2">
    <source>
        <dbReference type="ARBA" id="ARBA00023136"/>
    </source>
</evidence>
<evidence type="ECO:0000256" key="1">
    <source>
        <dbReference type="ARBA" id="ARBA00004370"/>
    </source>
</evidence>
<comment type="subcellular location">
    <subcellularLocation>
        <location evidence="1">Membrane</location>
    </subcellularLocation>
</comment>
<keyword evidence="4" id="KW-0812">Transmembrane</keyword>
<dbReference type="InterPro" id="IPR044839">
    <property type="entry name" value="NDR1-like"/>
</dbReference>
<sequence>MEENNNIGFIGSEGQNQYSNPYKSDLYSQPSIKKQAHRIAEENRRASKEFLTGQPIVPSNSEFARDQNLQYTVPEQLDITDLNTIADSNPTLHNSYTPATFEPSVTSSKATNNNKSNSPTSLNTNNSNISRNMDDQKNSQSQSFLLKNGTAIKIDDDDEKSLKPPRKRTVCCNCCPLWLCVSITIAILAIAGILTYIFWPKIPDVNITSITLANDPNAIAYNLSADGGQTAGIEIKIEVHTNVKNDNFYDLSVHNLNTRVFLQTDSLEKTLVGKGSKSDIVFPKHSTTEFVLPLTMGYYVNDIMKDDALLYLLKSCTSQEPIKIQYEVDIGIFVIESVFTPTYKGSQQFQCPVGQMGLADIANIGDGISNILLSDIYTSLSQYFSNFSI</sequence>
<evidence type="ECO:0000313" key="5">
    <source>
        <dbReference type="EMBL" id="ORX83679.1"/>
    </source>
</evidence>
<gene>
    <name evidence="5" type="ORF">BCR32DRAFT_266826</name>
</gene>
<comment type="caution">
    <text evidence="5">The sequence shown here is derived from an EMBL/GenBank/DDBJ whole genome shotgun (WGS) entry which is preliminary data.</text>
</comment>
<dbReference type="SUPFAM" id="SSF117070">
    <property type="entry name" value="LEA14-like"/>
    <property type="match status" value="1"/>
</dbReference>
<protein>
    <recommendedName>
        <fullName evidence="7">Late embryogenesis abundant protein LEA-2 subgroup domain-containing protein</fullName>
    </recommendedName>
</protein>
<accession>A0A1Y1XD61</accession>
<organism evidence="5 6">
    <name type="scientific">Anaeromyces robustus</name>
    <dbReference type="NCBI Taxonomy" id="1754192"/>
    <lineage>
        <taxon>Eukaryota</taxon>
        <taxon>Fungi</taxon>
        <taxon>Fungi incertae sedis</taxon>
        <taxon>Chytridiomycota</taxon>
        <taxon>Chytridiomycota incertae sedis</taxon>
        <taxon>Neocallimastigomycetes</taxon>
        <taxon>Neocallimastigales</taxon>
        <taxon>Neocallimastigaceae</taxon>
        <taxon>Anaeromyces</taxon>
    </lineage>
</organism>
<proteinExistence type="predicted"/>
<dbReference type="AlphaFoldDB" id="A0A1Y1XD61"/>
<dbReference type="GO" id="GO:0016020">
    <property type="term" value="C:membrane"/>
    <property type="evidence" value="ECO:0007669"/>
    <property type="project" value="UniProtKB-SubCell"/>
</dbReference>
<dbReference type="Proteomes" id="UP000193944">
    <property type="component" value="Unassembled WGS sequence"/>
</dbReference>
<feature type="region of interest" description="Disordered" evidence="3">
    <location>
        <begin position="1"/>
        <end position="24"/>
    </location>
</feature>
<evidence type="ECO:0000256" key="4">
    <source>
        <dbReference type="SAM" id="Phobius"/>
    </source>
</evidence>
<name>A0A1Y1XD61_9FUNG</name>
<dbReference type="GO" id="GO:0098542">
    <property type="term" value="P:defense response to other organism"/>
    <property type="evidence" value="ECO:0007669"/>
    <property type="project" value="InterPro"/>
</dbReference>
<reference evidence="5 6" key="1">
    <citation type="submission" date="2016-08" db="EMBL/GenBank/DDBJ databases">
        <title>A Parts List for Fungal Cellulosomes Revealed by Comparative Genomics.</title>
        <authorList>
            <consortium name="DOE Joint Genome Institute"/>
            <person name="Haitjema C.H."/>
            <person name="Gilmore S.P."/>
            <person name="Henske J.K."/>
            <person name="Solomon K.V."/>
            <person name="De Groot R."/>
            <person name="Kuo A."/>
            <person name="Mondo S.J."/>
            <person name="Salamov A.A."/>
            <person name="Labutti K."/>
            <person name="Zhao Z."/>
            <person name="Chiniquy J."/>
            <person name="Barry K."/>
            <person name="Brewer H.M."/>
            <person name="Purvine S.O."/>
            <person name="Wright A.T."/>
            <person name="Boxma B."/>
            <person name="Van Alen T."/>
            <person name="Hackstein J.H."/>
            <person name="Baker S.E."/>
            <person name="Grigoriev I.V."/>
            <person name="O'Malley M.A."/>
        </authorList>
    </citation>
    <scope>NUCLEOTIDE SEQUENCE [LARGE SCALE GENOMIC DNA]</scope>
    <source>
        <strain evidence="5 6">S4</strain>
    </source>
</reference>
<evidence type="ECO:0000313" key="6">
    <source>
        <dbReference type="Proteomes" id="UP000193944"/>
    </source>
</evidence>
<dbReference type="PANTHER" id="PTHR31234:SF2">
    <property type="entry name" value="OS05G0199100 PROTEIN"/>
    <property type="match status" value="1"/>
</dbReference>
<keyword evidence="2 4" id="KW-0472">Membrane</keyword>
<feature type="compositionally biased region" description="Low complexity" evidence="3">
    <location>
        <begin position="104"/>
        <end position="131"/>
    </location>
</feature>
<reference evidence="5 6" key="2">
    <citation type="submission" date="2016-08" db="EMBL/GenBank/DDBJ databases">
        <title>Pervasive Adenine N6-methylation of Active Genes in Fungi.</title>
        <authorList>
            <consortium name="DOE Joint Genome Institute"/>
            <person name="Mondo S.J."/>
            <person name="Dannebaum R.O."/>
            <person name="Kuo R.C."/>
            <person name="Labutti K."/>
            <person name="Haridas S."/>
            <person name="Kuo A."/>
            <person name="Salamov A."/>
            <person name="Ahrendt S.R."/>
            <person name="Lipzen A."/>
            <person name="Sullivan W."/>
            <person name="Andreopoulos W.B."/>
            <person name="Clum A."/>
            <person name="Lindquist E."/>
            <person name="Daum C."/>
            <person name="Ramamoorthy G.K."/>
            <person name="Gryganskyi A."/>
            <person name="Culley D."/>
            <person name="Magnuson J.K."/>
            <person name="James T.Y."/>
            <person name="O'Malley M.A."/>
            <person name="Stajich J.E."/>
            <person name="Spatafora J.W."/>
            <person name="Visel A."/>
            <person name="Grigoriev I.V."/>
        </authorList>
    </citation>
    <scope>NUCLEOTIDE SEQUENCE [LARGE SCALE GENOMIC DNA]</scope>
    <source>
        <strain evidence="5 6">S4</strain>
    </source>
</reference>
<feature type="region of interest" description="Disordered" evidence="3">
    <location>
        <begin position="90"/>
        <end position="141"/>
    </location>
</feature>
<dbReference type="STRING" id="1754192.A0A1Y1XD61"/>
<keyword evidence="6" id="KW-1185">Reference proteome</keyword>
<dbReference type="Gene3D" id="2.60.40.1820">
    <property type="match status" value="1"/>
</dbReference>
<keyword evidence="4" id="KW-1133">Transmembrane helix</keyword>